<dbReference type="EMBL" id="JTDE01001067">
    <property type="protein sequence ID" value="KAF7259723.1"/>
    <property type="molecule type" value="Genomic_DNA"/>
</dbReference>
<feature type="region of interest" description="Disordered" evidence="1">
    <location>
        <begin position="58"/>
        <end position="135"/>
    </location>
</feature>
<feature type="compositionally biased region" description="Basic and acidic residues" evidence="1">
    <location>
        <begin position="93"/>
        <end position="112"/>
    </location>
</feature>
<evidence type="ECO:0000313" key="3">
    <source>
        <dbReference type="Proteomes" id="UP000822476"/>
    </source>
</evidence>
<organism evidence="2 3">
    <name type="scientific">Paragonimus skrjabini miyazakii</name>
    <dbReference type="NCBI Taxonomy" id="59628"/>
    <lineage>
        <taxon>Eukaryota</taxon>
        <taxon>Metazoa</taxon>
        <taxon>Spiralia</taxon>
        <taxon>Lophotrochozoa</taxon>
        <taxon>Platyhelminthes</taxon>
        <taxon>Trematoda</taxon>
        <taxon>Digenea</taxon>
        <taxon>Plagiorchiida</taxon>
        <taxon>Troglotremata</taxon>
        <taxon>Troglotrematidae</taxon>
        <taxon>Paragonimus</taxon>
    </lineage>
</organism>
<accession>A0A8S9Z2X5</accession>
<evidence type="ECO:0000313" key="2">
    <source>
        <dbReference type="EMBL" id="KAF7259723.1"/>
    </source>
</evidence>
<gene>
    <name evidence="2" type="ORF">EG68_03000</name>
</gene>
<dbReference type="Proteomes" id="UP000822476">
    <property type="component" value="Unassembled WGS sequence"/>
</dbReference>
<comment type="caution">
    <text evidence="2">The sequence shown here is derived from an EMBL/GenBank/DDBJ whole genome shotgun (WGS) entry which is preliminary data.</text>
</comment>
<sequence length="221" mass="24016">MLQDTVVDTLGEQRNQQLDSVELCDEKTVTPSDNFPSHFPLTCNRLSGEVQNQRVSEISTSFSTSSSDKFLDREEGELSSADEDDETCSAQRTSKEGCCEGETPVKRPRLADGLDESSPSARSATSTEQTVTSAPLGVNVITVKSGAVPGKRRRRRRAPNTTGLRCQAVRSVGNKADSITGFHSLDKEKGGSKELMGVKTQVSVADLSWHRCTLFHISCDC</sequence>
<proteinExistence type="predicted"/>
<evidence type="ECO:0000256" key="1">
    <source>
        <dbReference type="SAM" id="MobiDB-lite"/>
    </source>
</evidence>
<feature type="compositionally biased region" description="Polar residues" evidence="1">
    <location>
        <begin position="117"/>
        <end position="133"/>
    </location>
</feature>
<keyword evidence="3" id="KW-1185">Reference proteome</keyword>
<feature type="compositionally biased region" description="Acidic residues" evidence="1">
    <location>
        <begin position="74"/>
        <end position="87"/>
    </location>
</feature>
<protein>
    <submittedName>
        <fullName evidence="2">Uncharacterized protein</fullName>
    </submittedName>
</protein>
<dbReference type="AlphaFoldDB" id="A0A8S9Z2X5"/>
<reference evidence="2" key="1">
    <citation type="submission" date="2019-07" db="EMBL/GenBank/DDBJ databases">
        <title>Annotation for the trematode Paragonimus miyazaki's.</title>
        <authorList>
            <person name="Choi Y.-J."/>
        </authorList>
    </citation>
    <scope>NUCLEOTIDE SEQUENCE</scope>
    <source>
        <strain evidence="2">Japan</strain>
    </source>
</reference>
<name>A0A8S9Z2X5_9TREM</name>